<evidence type="ECO:0000313" key="2">
    <source>
        <dbReference type="Proteomes" id="UP000019376"/>
    </source>
</evidence>
<name>S7ZP48_PENO1</name>
<dbReference type="EMBL" id="KB644414">
    <property type="protein sequence ID" value="EPS32159.1"/>
    <property type="molecule type" value="Genomic_DNA"/>
</dbReference>
<sequence length="35" mass="4075">MYWELLVEFRFLFIGCSKLWLKAGLGSGSIYLGIY</sequence>
<protein>
    <submittedName>
        <fullName evidence="1">Uncharacterized protein</fullName>
    </submittedName>
</protein>
<dbReference type="HOGENOM" id="CLU_3368688_0_0_1"/>
<dbReference type="Proteomes" id="UP000019376">
    <property type="component" value="Unassembled WGS sequence"/>
</dbReference>
<evidence type="ECO:0000313" key="1">
    <source>
        <dbReference type="EMBL" id="EPS32159.1"/>
    </source>
</evidence>
<reference evidence="1 2" key="1">
    <citation type="journal article" date="2013" name="PLoS ONE">
        <title>Genomic and secretomic analyses reveal unique features of the lignocellulolytic enzyme system of Penicillium decumbens.</title>
        <authorList>
            <person name="Liu G."/>
            <person name="Zhang L."/>
            <person name="Wei X."/>
            <person name="Zou G."/>
            <person name="Qin Y."/>
            <person name="Ma L."/>
            <person name="Li J."/>
            <person name="Zheng H."/>
            <person name="Wang S."/>
            <person name="Wang C."/>
            <person name="Xun L."/>
            <person name="Zhao G.-P."/>
            <person name="Zhou Z."/>
            <person name="Qu Y."/>
        </authorList>
    </citation>
    <scope>NUCLEOTIDE SEQUENCE [LARGE SCALE GENOMIC DNA]</scope>
    <source>
        <strain evidence="2">114-2 / CGMCC 5302</strain>
    </source>
</reference>
<proteinExistence type="predicted"/>
<accession>S7ZP48</accession>
<keyword evidence="2" id="KW-1185">Reference proteome</keyword>
<gene>
    <name evidence="1" type="ORF">PDE_07119</name>
</gene>
<dbReference type="AlphaFoldDB" id="S7ZP48"/>
<organism evidence="1 2">
    <name type="scientific">Penicillium oxalicum (strain 114-2 / CGMCC 5302)</name>
    <name type="common">Penicillium decumbens</name>
    <dbReference type="NCBI Taxonomy" id="933388"/>
    <lineage>
        <taxon>Eukaryota</taxon>
        <taxon>Fungi</taxon>
        <taxon>Dikarya</taxon>
        <taxon>Ascomycota</taxon>
        <taxon>Pezizomycotina</taxon>
        <taxon>Eurotiomycetes</taxon>
        <taxon>Eurotiomycetidae</taxon>
        <taxon>Eurotiales</taxon>
        <taxon>Aspergillaceae</taxon>
        <taxon>Penicillium</taxon>
    </lineage>
</organism>